<dbReference type="Gene3D" id="3.10.100.10">
    <property type="entry name" value="Mannose-Binding Protein A, subunit A"/>
    <property type="match status" value="1"/>
</dbReference>
<gene>
    <name evidence="3" type="ORF">Bpfe_007549</name>
</gene>
<comment type="caution">
    <text evidence="3">The sequence shown here is derived from an EMBL/GenBank/DDBJ whole genome shotgun (WGS) entry which is preliminary data.</text>
</comment>
<evidence type="ECO:0000256" key="1">
    <source>
        <dbReference type="SAM" id="Phobius"/>
    </source>
</evidence>
<keyword evidence="1" id="KW-0812">Transmembrane</keyword>
<dbReference type="PANTHER" id="PTHR22803">
    <property type="entry name" value="MANNOSE, PHOSPHOLIPASE, LECTIN RECEPTOR RELATED"/>
    <property type="match status" value="1"/>
</dbReference>
<evidence type="ECO:0000313" key="4">
    <source>
        <dbReference type="Proteomes" id="UP001233172"/>
    </source>
</evidence>
<dbReference type="EMBL" id="JASAOG010000023">
    <property type="protein sequence ID" value="KAK0062829.1"/>
    <property type="molecule type" value="Genomic_DNA"/>
</dbReference>
<dbReference type="PROSITE" id="PS50041">
    <property type="entry name" value="C_TYPE_LECTIN_2"/>
    <property type="match status" value="1"/>
</dbReference>
<proteinExistence type="predicted"/>
<sequence>CYFCKKVLTSVALMFVPFSQLKLLTLFLLFKGAYSDLQAYGCDEGWTNHGEHCYLLVGSNAGADSARLSCQAMGSSLASVWSQVEKDFILSLWRYPAEQISFLWIGLRGTSDGLWSYDDSSLFKKTSVTWTILDEVSGVPVATPQKCIALRNSGSVAFLDCVMAADAFICKKALPKVFVTASILNHTGPIPTNPLGHAQLFERMYPPVLRFLPGSGSYLTDTLVTTEVGCAFTCFSLSGCQVFQVSCNTLTKCEDFKCTLFSDFTV</sequence>
<dbReference type="SUPFAM" id="SSF56436">
    <property type="entry name" value="C-type lectin-like"/>
    <property type="match status" value="1"/>
</dbReference>
<reference evidence="3" key="2">
    <citation type="submission" date="2023-04" db="EMBL/GenBank/DDBJ databases">
        <authorList>
            <person name="Bu L."/>
            <person name="Lu L."/>
            <person name="Laidemitt M.R."/>
            <person name="Zhang S.M."/>
            <person name="Mutuku M."/>
            <person name="Mkoji G."/>
            <person name="Steinauer M."/>
            <person name="Loker E.S."/>
        </authorList>
    </citation>
    <scope>NUCLEOTIDE SEQUENCE</scope>
    <source>
        <strain evidence="3">KasaAsao</strain>
        <tissue evidence="3">Whole Snail</tissue>
    </source>
</reference>
<keyword evidence="1" id="KW-0472">Membrane</keyword>
<evidence type="ECO:0000259" key="2">
    <source>
        <dbReference type="PROSITE" id="PS50041"/>
    </source>
</evidence>
<organism evidence="3 4">
    <name type="scientific">Biomphalaria pfeifferi</name>
    <name type="common">Bloodfluke planorb</name>
    <name type="synonym">Freshwater snail</name>
    <dbReference type="NCBI Taxonomy" id="112525"/>
    <lineage>
        <taxon>Eukaryota</taxon>
        <taxon>Metazoa</taxon>
        <taxon>Spiralia</taxon>
        <taxon>Lophotrochozoa</taxon>
        <taxon>Mollusca</taxon>
        <taxon>Gastropoda</taxon>
        <taxon>Heterobranchia</taxon>
        <taxon>Euthyneura</taxon>
        <taxon>Panpulmonata</taxon>
        <taxon>Hygrophila</taxon>
        <taxon>Lymnaeoidea</taxon>
        <taxon>Planorbidae</taxon>
        <taxon>Biomphalaria</taxon>
    </lineage>
</organism>
<feature type="domain" description="C-type lectin" evidence="2">
    <location>
        <begin position="49"/>
        <end position="161"/>
    </location>
</feature>
<protein>
    <submittedName>
        <fullName evidence="3">Regenerating islet-derived protein 3-beta</fullName>
    </submittedName>
</protein>
<dbReference type="InterPro" id="IPR001304">
    <property type="entry name" value="C-type_lectin-like"/>
</dbReference>
<dbReference type="Pfam" id="PF00059">
    <property type="entry name" value="Lectin_C"/>
    <property type="match status" value="1"/>
</dbReference>
<dbReference type="InterPro" id="IPR016187">
    <property type="entry name" value="CTDL_fold"/>
</dbReference>
<dbReference type="InterPro" id="IPR050111">
    <property type="entry name" value="C-type_lectin/snaclec_domain"/>
</dbReference>
<dbReference type="Proteomes" id="UP001233172">
    <property type="component" value="Unassembled WGS sequence"/>
</dbReference>
<reference evidence="3" key="1">
    <citation type="journal article" date="2023" name="PLoS Negl. Trop. Dis.">
        <title>A genome sequence for Biomphalaria pfeifferi, the major vector snail for the human-infecting parasite Schistosoma mansoni.</title>
        <authorList>
            <person name="Bu L."/>
            <person name="Lu L."/>
            <person name="Laidemitt M.R."/>
            <person name="Zhang S.M."/>
            <person name="Mutuku M."/>
            <person name="Mkoji G."/>
            <person name="Steinauer M."/>
            <person name="Loker E.S."/>
        </authorList>
    </citation>
    <scope>NUCLEOTIDE SEQUENCE</scope>
    <source>
        <strain evidence="3">KasaAsao</strain>
    </source>
</reference>
<evidence type="ECO:0000313" key="3">
    <source>
        <dbReference type="EMBL" id="KAK0062829.1"/>
    </source>
</evidence>
<name>A0AAD8BZT6_BIOPF</name>
<dbReference type="InterPro" id="IPR016186">
    <property type="entry name" value="C-type_lectin-like/link_sf"/>
</dbReference>
<feature type="transmembrane region" description="Helical" evidence="1">
    <location>
        <begin position="7"/>
        <end position="30"/>
    </location>
</feature>
<feature type="non-terminal residue" evidence="3">
    <location>
        <position position="266"/>
    </location>
</feature>
<dbReference type="AlphaFoldDB" id="A0AAD8BZT6"/>
<keyword evidence="4" id="KW-1185">Reference proteome</keyword>
<accession>A0AAD8BZT6</accession>
<dbReference type="SMART" id="SM00034">
    <property type="entry name" value="CLECT"/>
    <property type="match status" value="1"/>
</dbReference>
<keyword evidence="1" id="KW-1133">Transmembrane helix</keyword>